<dbReference type="InterPro" id="IPR016446">
    <property type="entry name" value="Flavin_OxRdtase_Frp"/>
</dbReference>
<dbReference type="Pfam" id="PF00881">
    <property type="entry name" value="Nitroreductase"/>
    <property type="match status" value="1"/>
</dbReference>
<gene>
    <name evidence="6" type="ORF">BHL82_10590</name>
</gene>
<accession>A0A143Q2B8</accession>
<name>A0A143Q2B8_LIMRT</name>
<evidence type="ECO:0000313" key="7">
    <source>
        <dbReference type="Proteomes" id="UP000194286"/>
    </source>
</evidence>
<dbReference type="AlphaFoldDB" id="A0A143Q2B8"/>
<dbReference type="PANTHER" id="PTHR43425:SF2">
    <property type="entry name" value="OXYGEN-INSENSITIVE NADPH NITROREDUCTASE"/>
    <property type="match status" value="1"/>
</dbReference>
<dbReference type="SUPFAM" id="SSF55469">
    <property type="entry name" value="FMN-dependent nitroreductase-like"/>
    <property type="match status" value="1"/>
</dbReference>
<evidence type="ECO:0000256" key="4">
    <source>
        <dbReference type="ARBA" id="ARBA00023002"/>
    </source>
</evidence>
<dbReference type="CDD" id="cd02146">
    <property type="entry name" value="NfsA-like"/>
    <property type="match status" value="1"/>
</dbReference>
<dbReference type="GO" id="GO:0016491">
    <property type="term" value="F:oxidoreductase activity"/>
    <property type="evidence" value="ECO:0007669"/>
    <property type="project" value="UniProtKB-UniRule"/>
</dbReference>
<dbReference type="InterPro" id="IPR029479">
    <property type="entry name" value="Nitroreductase"/>
</dbReference>
<comment type="caution">
    <text evidence="6">The sequence shown here is derived from an EMBL/GenBank/DDBJ whole genome shotgun (WGS) entry which is preliminary data.</text>
</comment>
<keyword evidence="5" id="KW-0521">NADP</keyword>
<dbReference type="RefSeq" id="WP_041821602.1">
    <property type="nucleotide sequence ID" value="NZ_CP014786.1"/>
</dbReference>
<evidence type="ECO:0000256" key="3">
    <source>
        <dbReference type="ARBA" id="ARBA00022643"/>
    </source>
</evidence>
<protein>
    <submittedName>
        <fullName evidence="6">NADPH-dependent oxidoreductase</fullName>
    </submittedName>
</protein>
<keyword evidence="3 5" id="KW-0288">FMN</keyword>
<proteinExistence type="inferred from homology"/>
<keyword evidence="4 5" id="KW-0560">Oxidoreductase</keyword>
<evidence type="ECO:0000256" key="1">
    <source>
        <dbReference type="ARBA" id="ARBA00008366"/>
    </source>
</evidence>
<evidence type="ECO:0000313" key="6">
    <source>
        <dbReference type="EMBL" id="OTA89889.1"/>
    </source>
</evidence>
<keyword evidence="2 5" id="KW-0285">Flavoprotein</keyword>
<sequence length="254" mass="28836">MCPNETIKHQLNHRTIRAFKPINLSAEQLNTLYSVASHTPTSMFMQQMSIMHITDPDKRAAIREISKQPYVGANGDLFILLVDLYRNQQIRQQKGKDDGRLHTADIFFQGLDDAIMAAQNIIVAAESMGLGVVPLGSIKNEPQKIIEVLNLPKMTFPVLGLQIGVPNQEPQLKPRLPLKFIAFDNDYPKEIKLSDLSDYDQEVTTYYDLRDANQRIDSFTNQIAGAKLDRHYTKRDEIMKVLHQQGLCTDEGID</sequence>
<organism evidence="6 7">
    <name type="scientific">Limosilactobacillus reuteri</name>
    <name type="common">Lactobacillus reuteri</name>
    <dbReference type="NCBI Taxonomy" id="1598"/>
    <lineage>
        <taxon>Bacteria</taxon>
        <taxon>Bacillati</taxon>
        <taxon>Bacillota</taxon>
        <taxon>Bacilli</taxon>
        <taxon>Lactobacillales</taxon>
        <taxon>Lactobacillaceae</taxon>
        <taxon>Limosilactobacillus</taxon>
    </lineage>
</organism>
<dbReference type="PANTHER" id="PTHR43425">
    <property type="entry name" value="OXYGEN-INSENSITIVE NADPH NITROREDUCTASE"/>
    <property type="match status" value="1"/>
</dbReference>
<evidence type="ECO:0000256" key="5">
    <source>
        <dbReference type="PIRNR" id="PIRNR005426"/>
    </source>
</evidence>
<comment type="similarity">
    <text evidence="1 5">Belongs to the flavin oxidoreductase frp family.</text>
</comment>
<reference evidence="6 7" key="1">
    <citation type="submission" date="2016-09" db="EMBL/GenBank/DDBJ databases">
        <title>Lactobacillus reuteri KLR3005, genome sequencing and assembly.</title>
        <authorList>
            <person name="Lee J.-Y."/>
            <person name="Kim E.B."/>
            <person name="Choi Y.-J."/>
        </authorList>
    </citation>
    <scope>NUCLEOTIDE SEQUENCE [LARGE SCALE GENOMIC DNA]</scope>
    <source>
        <strain evidence="6 7">KLR3005</strain>
    </source>
</reference>
<dbReference type="InterPro" id="IPR000415">
    <property type="entry name" value="Nitroreductase-like"/>
</dbReference>
<dbReference type="OrthoDB" id="9775805at2"/>
<dbReference type="EMBL" id="MIMU01000002">
    <property type="protein sequence ID" value="OTA89889.1"/>
    <property type="molecule type" value="Genomic_DNA"/>
</dbReference>
<dbReference type="Proteomes" id="UP000194286">
    <property type="component" value="Unassembled WGS sequence"/>
</dbReference>
<dbReference type="PIRSF" id="PIRSF005426">
    <property type="entry name" value="Frp"/>
    <property type="match status" value="1"/>
</dbReference>
<evidence type="ECO:0000256" key="2">
    <source>
        <dbReference type="ARBA" id="ARBA00022630"/>
    </source>
</evidence>
<dbReference type="Gene3D" id="3.40.109.10">
    <property type="entry name" value="NADH Oxidase"/>
    <property type="match status" value="1"/>
</dbReference>